<comment type="caution">
    <text evidence="1">The sequence shown here is derived from an EMBL/GenBank/DDBJ whole genome shotgun (WGS) entry which is preliminary data.</text>
</comment>
<organism evidence="1 2">
    <name type="scientific">Chaetomium tenue</name>
    <dbReference type="NCBI Taxonomy" id="1854479"/>
    <lineage>
        <taxon>Eukaryota</taxon>
        <taxon>Fungi</taxon>
        <taxon>Dikarya</taxon>
        <taxon>Ascomycota</taxon>
        <taxon>Pezizomycotina</taxon>
        <taxon>Sordariomycetes</taxon>
        <taxon>Sordariomycetidae</taxon>
        <taxon>Sordariales</taxon>
        <taxon>Chaetomiaceae</taxon>
        <taxon>Chaetomium</taxon>
    </lineage>
</organism>
<gene>
    <name evidence="1" type="ORF">F5144DRAFT_128798</name>
</gene>
<evidence type="ECO:0000313" key="2">
    <source>
        <dbReference type="Proteomes" id="UP000724584"/>
    </source>
</evidence>
<sequence length="235" mass="26598">MEGSRGADGHSVGIALGDNQMPGTESVEKSRKQLEEELDKEIKEELDKELEELSRRVGKSTIPELYDEVKKLATKVGRLEALATNVEKLDIEKLETLPTKVEKLEGLGKLDVEKLEALEKLDVEKLKALEKLDVEKLEALEKLDVEKLKVLEKLDVKKLKALEKLDVEKLEATVRELEEKLAKAETKTGEAWATNNKKLDDLLREVMLARQRRDMPGVSSKEKPASFFKRFFCGS</sequence>
<evidence type="ECO:0000313" key="1">
    <source>
        <dbReference type="EMBL" id="KAH6641321.1"/>
    </source>
</evidence>
<proteinExistence type="predicted"/>
<dbReference type="Proteomes" id="UP000724584">
    <property type="component" value="Unassembled WGS sequence"/>
</dbReference>
<reference evidence="1 2" key="1">
    <citation type="journal article" date="2021" name="Nat. Commun.">
        <title>Genetic determinants of endophytism in the Arabidopsis root mycobiome.</title>
        <authorList>
            <person name="Mesny F."/>
            <person name="Miyauchi S."/>
            <person name="Thiergart T."/>
            <person name="Pickel B."/>
            <person name="Atanasova L."/>
            <person name="Karlsson M."/>
            <person name="Huettel B."/>
            <person name="Barry K.W."/>
            <person name="Haridas S."/>
            <person name="Chen C."/>
            <person name="Bauer D."/>
            <person name="Andreopoulos W."/>
            <person name="Pangilinan J."/>
            <person name="LaButti K."/>
            <person name="Riley R."/>
            <person name="Lipzen A."/>
            <person name="Clum A."/>
            <person name="Drula E."/>
            <person name="Henrissat B."/>
            <person name="Kohler A."/>
            <person name="Grigoriev I.V."/>
            <person name="Martin F.M."/>
            <person name="Hacquard S."/>
        </authorList>
    </citation>
    <scope>NUCLEOTIDE SEQUENCE [LARGE SCALE GENOMIC DNA]</scope>
    <source>
        <strain evidence="1 2">MPI-SDFR-AT-0079</strain>
    </source>
</reference>
<accession>A0ACB7PKT3</accession>
<keyword evidence="2" id="KW-1185">Reference proteome</keyword>
<name>A0ACB7PKT3_9PEZI</name>
<dbReference type="EMBL" id="JAGIZQ010000002">
    <property type="protein sequence ID" value="KAH6641321.1"/>
    <property type="molecule type" value="Genomic_DNA"/>
</dbReference>
<protein>
    <submittedName>
        <fullName evidence="1">Uncharacterized protein</fullName>
    </submittedName>
</protein>